<dbReference type="EMBL" id="OV170234">
    <property type="protein sequence ID" value="CAH0720220.1"/>
    <property type="molecule type" value="Genomic_DNA"/>
</dbReference>
<reference evidence="2" key="1">
    <citation type="submission" date="2021-12" db="EMBL/GenBank/DDBJ databases">
        <authorList>
            <person name="Martin H S."/>
        </authorList>
    </citation>
    <scope>NUCLEOTIDE SEQUENCE</scope>
</reference>
<feature type="non-terminal residue" evidence="2">
    <location>
        <position position="352"/>
    </location>
</feature>
<accession>A0A8J9VIT0</accession>
<keyword evidence="3" id="KW-1185">Reference proteome</keyword>
<evidence type="ECO:0000259" key="1">
    <source>
        <dbReference type="Pfam" id="PF12697"/>
    </source>
</evidence>
<sequence length="352" mass="38970">MKSDKVLQVVSGWDAVELIFKCVFVGLWQMIQLTVRRLWKGHRRKFSKNFPPVELTVDSSIGRHCYIKIMGVKYHYVETGPKDGKIVLILGDAPETVDLWAPSWSSVVKKFAELGHHVITLDLRGTGASETGDRSDLSPPKAVEELKALLIALGVSENKPAIIIGFGVGGMLTWYFSHCYGSLVSKLAVVAAPHPNLYWQHPPASFCHRSLHFIQWPYFPERWLADGVMQEGGQWGSSRARDWSGALNYVRGAAWYKVHSEHKIQARSLLIGGRESATQLVASAQYCASPALRLLDRPGPADKDLPPMILDFFIGKQKPQEEVPKGLMGRVIGAVAGRGRELTARLALPANA</sequence>
<feature type="domain" description="AB hydrolase-1" evidence="1">
    <location>
        <begin position="103"/>
        <end position="279"/>
    </location>
</feature>
<evidence type="ECO:0000313" key="3">
    <source>
        <dbReference type="Proteomes" id="UP000838878"/>
    </source>
</evidence>
<dbReference type="Proteomes" id="UP000838878">
    <property type="component" value="Chromosome 14"/>
</dbReference>
<dbReference type="InterPro" id="IPR000073">
    <property type="entry name" value="AB_hydrolase_1"/>
</dbReference>
<dbReference type="Gene3D" id="3.40.50.1820">
    <property type="entry name" value="alpha/beta hydrolase"/>
    <property type="match status" value="1"/>
</dbReference>
<dbReference type="SUPFAM" id="SSF53474">
    <property type="entry name" value="alpha/beta-Hydrolases"/>
    <property type="match status" value="1"/>
</dbReference>
<dbReference type="GO" id="GO:0004301">
    <property type="term" value="F:epoxide hydrolase activity"/>
    <property type="evidence" value="ECO:0007669"/>
    <property type="project" value="UniProtKB-ARBA"/>
</dbReference>
<dbReference type="InterPro" id="IPR029058">
    <property type="entry name" value="AB_hydrolase_fold"/>
</dbReference>
<name>A0A8J9VIT0_9NEOP</name>
<dbReference type="OrthoDB" id="408373at2759"/>
<dbReference type="Pfam" id="PF12697">
    <property type="entry name" value="Abhydrolase_6"/>
    <property type="match status" value="1"/>
</dbReference>
<dbReference type="PANTHER" id="PTHR43329">
    <property type="entry name" value="EPOXIDE HYDROLASE"/>
    <property type="match status" value="1"/>
</dbReference>
<evidence type="ECO:0000313" key="2">
    <source>
        <dbReference type="EMBL" id="CAH0720220.1"/>
    </source>
</evidence>
<protein>
    <recommendedName>
        <fullName evidence="1">AB hydrolase-1 domain-containing protein</fullName>
    </recommendedName>
</protein>
<organism evidence="2 3">
    <name type="scientific">Brenthis ino</name>
    <name type="common">lesser marbled fritillary</name>
    <dbReference type="NCBI Taxonomy" id="405034"/>
    <lineage>
        <taxon>Eukaryota</taxon>
        <taxon>Metazoa</taxon>
        <taxon>Ecdysozoa</taxon>
        <taxon>Arthropoda</taxon>
        <taxon>Hexapoda</taxon>
        <taxon>Insecta</taxon>
        <taxon>Pterygota</taxon>
        <taxon>Neoptera</taxon>
        <taxon>Endopterygota</taxon>
        <taxon>Lepidoptera</taxon>
        <taxon>Glossata</taxon>
        <taxon>Ditrysia</taxon>
        <taxon>Papilionoidea</taxon>
        <taxon>Nymphalidae</taxon>
        <taxon>Heliconiinae</taxon>
        <taxon>Argynnini</taxon>
        <taxon>Brenthis</taxon>
    </lineage>
</organism>
<proteinExistence type="predicted"/>
<gene>
    <name evidence="2" type="ORF">BINO364_LOCUS6480</name>
</gene>
<dbReference type="AlphaFoldDB" id="A0A8J9VIT0"/>